<evidence type="ECO:0000313" key="1">
    <source>
        <dbReference type="EMBL" id="KAG8187482.1"/>
    </source>
</evidence>
<dbReference type="Proteomes" id="UP000827092">
    <property type="component" value="Unassembled WGS sequence"/>
</dbReference>
<accession>A0AAV6UT34</accession>
<gene>
    <name evidence="1" type="ORF">JTE90_009548</name>
</gene>
<dbReference type="AlphaFoldDB" id="A0AAV6UT34"/>
<dbReference type="EMBL" id="JAFNEN010000272">
    <property type="protein sequence ID" value="KAG8187482.1"/>
    <property type="molecule type" value="Genomic_DNA"/>
</dbReference>
<name>A0AAV6UT34_9ARAC</name>
<protein>
    <recommendedName>
        <fullName evidence="3">Ribosomal protein S18</fullName>
    </recommendedName>
</protein>
<keyword evidence="2" id="KW-1185">Reference proteome</keyword>
<comment type="caution">
    <text evidence="1">The sequence shown here is derived from an EMBL/GenBank/DDBJ whole genome shotgun (WGS) entry which is preliminary data.</text>
</comment>
<proteinExistence type="predicted"/>
<organism evidence="1 2">
    <name type="scientific">Oedothorax gibbosus</name>
    <dbReference type="NCBI Taxonomy" id="931172"/>
    <lineage>
        <taxon>Eukaryota</taxon>
        <taxon>Metazoa</taxon>
        <taxon>Ecdysozoa</taxon>
        <taxon>Arthropoda</taxon>
        <taxon>Chelicerata</taxon>
        <taxon>Arachnida</taxon>
        <taxon>Araneae</taxon>
        <taxon>Araneomorphae</taxon>
        <taxon>Entelegynae</taxon>
        <taxon>Araneoidea</taxon>
        <taxon>Linyphiidae</taxon>
        <taxon>Erigoninae</taxon>
        <taxon>Oedothorax</taxon>
    </lineage>
</organism>
<evidence type="ECO:0000313" key="2">
    <source>
        <dbReference type="Proteomes" id="UP000827092"/>
    </source>
</evidence>
<sequence>MISSDDIPTQPFRHGMLYKFGSLSRLIPIRRKKQQTNKSLKRRFSEEKIPLHLLLRSFVTRSLARR</sequence>
<evidence type="ECO:0008006" key="3">
    <source>
        <dbReference type="Google" id="ProtNLM"/>
    </source>
</evidence>
<reference evidence="1 2" key="1">
    <citation type="journal article" date="2022" name="Nat. Ecol. Evol.">
        <title>A masculinizing supergene underlies an exaggerated male reproductive morph in a spider.</title>
        <authorList>
            <person name="Hendrickx F."/>
            <person name="De Corte Z."/>
            <person name="Sonet G."/>
            <person name="Van Belleghem S.M."/>
            <person name="Kostlbacher S."/>
            <person name="Vangestel C."/>
        </authorList>
    </citation>
    <scope>NUCLEOTIDE SEQUENCE [LARGE SCALE GENOMIC DNA]</scope>
    <source>
        <strain evidence="1">W744_W776</strain>
    </source>
</reference>